<feature type="transmembrane region" description="Helical" evidence="6">
    <location>
        <begin position="65"/>
        <end position="86"/>
    </location>
</feature>
<comment type="similarity">
    <text evidence="2">Belongs to the acetate uptake transporter (AceTr) (TC 2.A.96) family.</text>
</comment>
<name>A0AAW0G4R4_9APHY</name>
<dbReference type="Proteomes" id="UP001385951">
    <property type="component" value="Unassembled WGS sequence"/>
</dbReference>
<dbReference type="InterPro" id="IPR000791">
    <property type="entry name" value="Gpr1/Fun34/SatP-like"/>
</dbReference>
<dbReference type="AlphaFoldDB" id="A0AAW0G4R4"/>
<feature type="transmembrane region" description="Helical" evidence="6">
    <location>
        <begin position="98"/>
        <end position="117"/>
    </location>
</feature>
<proteinExistence type="inferred from homology"/>
<dbReference type="InterPro" id="IPR047622">
    <property type="entry name" value="GPR1_FUN34_YAAH"/>
</dbReference>
<protein>
    <submittedName>
        <fullName evidence="7">Uncharacterized protein</fullName>
    </submittedName>
</protein>
<dbReference type="PROSITE" id="PS01114">
    <property type="entry name" value="GPR1_FUN34_YAAH"/>
    <property type="match status" value="1"/>
</dbReference>
<keyword evidence="5 6" id="KW-0472">Membrane</keyword>
<dbReference type="EMBL" id="JASBNA010000011">
    <property type="protein sequence ID" value="KAK7688326.1"/>
    <property type="molecule type" value="Genomic_DNA"/>
</dbReference>
<evidence type="ECO:0000256" key="6">
    <source>
        <dbReference type="SAM" id="Phobius"/>
    </source>
</evidence>
<feature type="transmembrane region" description="Helical" evidence="6">
    <location>
        <begin position="137"/>
        <end position="154"/>
    </location>
</feature>
<reference evidence="7 8" key="1">
    <citation type="submission" date="2022-09" db="EMBL/GenBank/DDBJ databases">
        <authorList>
            <person name="Palmer J.M."/>
        </authorList>
    </citation>
    <scope>NUCLEOTIDE SEQUENCE [LARGE SCALE GENOMIC DNA]</scope>
    <source>
        <strain evidence="7 8">DSM 7382</strain>
    </source>
</reference>
<dbReference type="GO" id="GO:0015123">
    <property type="term" value="F:acetate transmembrane transporter activity"/>
    <property type="evidence" value="ECO:0007669"/>
    <property type="project" value="TreeGrafter"/>
</dbReference>
<evidence type="ECO:0000256" key="5">
    <source>
        <dbReference type="ARBA" id="ARBA00023136"/>
    </source>
</evidence>
<dbReference type="PANTHER" id="PTHR31123">
    <property type="entry name" value="ACCUMULATION OF DYADS PROTEIN 2-RELATED"/>
    <property type="match status" value="1"/>
</dbReference>
<feature type="transmembrane region" description="Helical" evidence="6">
    <location>
        <begin position="218"/>
        <end position="238"/>
    </location>
</feature>
<comment type="caution">
    <text evidence="7">The sequence shown here is derived from an EMBL/GenBank/DDBJ whole genome shotgun (WGS) entry which is preliminary data.</text>
</comment>
<keyword evidence="8" id="KW-1185">Reference proteome</keyword>
<dbReference type="GO" id="GO:0005886">
    <property type="term" value="C:plasma membrane"/>
    <property type="evidence" value="ECO:0007669"/>
    <property type="project" value="TreeGrafter"/>
</dbReference>
<evidence type="ECO:0000256" key="4">
    <source>
        <dbReference type="ARBA" id="ARBA00022989"/>
    </source>
</evidence>
<keyword evidence="4 6" id="KW-1133">Transmembrane helix</keyword>
<keyword evidence="3 6" id="KW-0812">Transmembrane</keyword>
<dbReference type="Pfam" id="PF01184">
    <property type="entry name" value="Gpr1_Fun34_YaaH"/>
    <property type="match status" value="1"/>
</dbReference>
<accession>A0AAW0G4R4</accession>
<comment type="subcellular location">
    <subcellularLocation>
        <location evidence="1">Membrane</location>
        <topology evidence="1">Multi-pass membrane protein</topology>
    </subcellularLocation>
</comment>
<dbReference type="NCBIfam" id="NF038013">
    <property type="entry name" value="AceTr_1"/>
    <property type="match status" value="1"/>
</dbReference>
<feature type="transmembrane region" description="Helical" evidence="6">
    <location>
        <begin position="187"/>
        <end position="206"/>
    </location>
</feature>
<sequence>MVKKGSSSRWYGSELLDSLLAVPLVQDIPISTMSSIEKAENGTVGTVHANNVHQALPQYPPLRKIANPAPLGLFSFASTTFILSLYNVGARGINVPNLVVGMALGVGGLAQFCAGMWEFATGNTFGALAFSSYGGFWFSYAIIFIPGSGISAAYEDTTQLGSAVAIYLLTWFTVTMLLFIATLRRNVALSLLFGFLSVTFLLLGVADYVGNVNITRAGGAFGIITALIAYYIGMAGLLTPEDSWFTLPCW</sequence>
<evidence type="ECO:0000256" key="1">
    <source>
        <dbReference type="ARBA" id="ARBA00004141"/>
    </source>
</evidence>
<organism evidence="7 8">
    <name type="scientific">Cerrena zonata</name>
    <dbReference type="NCBI Taxonomy" id="2478898"/>
    <lineage>
        <taxon>Eukaryota</taxon>
        <taxon>Fungi</taxon>
        <taxon>Dikarya</taxon>
        <taxon>Basidiomycota</taxon>
        <taxon>Agaricomycotina</taxon>
        <taxon>Agaricomycetes</taxon>
        <taxon>Polyporales</taxon>
        <taxon>Cerrenaceae</taxon>
        <taxon>Cerrena</taxon>
    </lineage>
</organism>
<dbReference type="InterPro" id="IPR051633">
    <property type="entry name" value="AceTr"/>
</dbReference>
<evidence type="ECO:0000313" key="7">
    <source>
        <dbReference type="EMBL" id="KAK7688326.1"/>
    </source>
</evidence>
<evidence type="ECO:0000256" key="3">
    <source>
        <dbReference type="ARBA" id="ARBA00022692"/>
    </source>
</evidence>
<feature type="transmembrane region" description="Helical" evidence="6">
    <location>
        <begin position="161"/>
        <end position="181"/>
    </location>
</feature>
<evidence type="ECO:0000256" key="2">
    <source>
        <dbReference type="ARBA" id="ARBA00005587"/>
    </source>
</evidence>
<dbReference type="PANTHER" id="PTHR31123:SF1">
    <property type="entry name" value="ACCUMULATION OF DYADS PROTEIN 2-RELATED"/>
    <property type="match status" value="1"/>
</dbReference>
<gene>
    <name evidence="7" type="ORF">QCA50_008698</name>
</gene>
<evidence type="ECO:0000313" key="8">
    <source>
        <dbReference type="Proteomes" id="UP001385951"/>
    </source>
</evidence>